<proteinExistence type="predicted"/>
<evidence type="ECO:0000313" key="2">
    <source>
        <dbReference type="Proteomes" id="UP000813824"/>
    </source>
</evidence>
<protein>
    <submittedName>
        <fullName evidence="1">Uncharacterized protein</fullName>
    </submittedName>
</protein>
<dbReference type="AlphaFoldDB" id="A0A8K0XLW3"/>
<sequence>MQFCMHAVGSEIHMHMPAPDHRLGKAFTASPDQAKNSIVNPPLAVISASRRAQSFDVGGENAPWVSGSSFNAASCDPRSKRRVFWVVWWMNTCNEILSEFRRSCGSGSGDLQRSHRGGWIMKGSLVEGETKFEKKRNFLSLRDIGSRGGSVIQVGHWQGLCLVYRHTRTFPPGWNIERLGVIVKMFDSDPRSLSERLAGIDKKNDWCRRIFFAVKGSIDKGSGRADGVD</sequence>
<accession>A0A8K0XLW3</accession>
<reference evidence="1" key="1">
    <citation type="journal article" date="2021" name="New Phytol.">
        <title>Evolutionary innovations through gain and loss of genes in the ectomycorrhizal Boletales.</title>
        <authorList>
            <person name="Wu G."/>
            <person name="Miyauchi S."/>
            <person name="Morin E."/>
            <person name="Kuo A."/>
            <person name="Drula E."/>
            <person name="Varga T."/>
            <person name="Kohler A."/>
            <person name="Feng B."/>
            <person name="Cao Y."/>
            <person name="Lipzen A."/>
            <person name="Daum C."/>
            <person name="Hundley H."/>
            <person name="Pangilinan J."/>
            <person name="Johnson J."/>
            <person name="Barry K."/>
            <person name="LaButti K."/>
            <person name="Ng V."/>
            <person name="Ahrendt S."/>
            <person name="Min B."/>
            <person name="Choi I.G."/>
            <person name="Park H."/>
            <person name="Plett J.M."/>
            <person name="Magnuson J."/>
            <person name="Spatafora J.W."/>
            <person name="Nagy L.G."/>
            <person name="Henrissat B."/>
            <person name="Grigoriev I.V."/>
            <person name="Yang Z.L."/>
            <person name="Xu J."/>
            <person name="Martin F.M."/>
        </authorList>
    </citation>
    <scope>NUCLEOTIDE SEQUENCE</scope>
    <source>
        <strain evidence="1">KKN 215</strain>
    </source>
</reference>
<name>A0A8K0XLW3_9AGAR</name>
<gene>
    <name evidence="1" type="ORF">BXZ70DRAFT_909554</name>
</gene>
<dbReference type="EMBL" id="JAEVFJ010000033">
    <property type="protein sequence ID" value="KAH8092169.1"/>
    <property type="molecule type" value="Genomic_DNA"/>
</dbReference>
<comment type="caution">
    <text evidence="1">The sequence shown here is derived from an EMBL/GenBank/DDBJ whole genome shotgun (WGS) entry which is preliminary data.</text>
</comment>
<dbReference type="Proteomes" id="UP000813824">
    <property type="component" value="Unassembled WGS sequence"/>
</dbReference>
<organism evidence="1 2">
    <name type="scientific">Cristinia sonorae</name>
    <dbReference type="NCBI Taxonomy" id="1940300"/>
    <lineage>
        <taxon>Eukaryota</taxon>
        <taxon>Fungi</taxon>
        <taxon>Dikarya</taxon>
        <taxon>Basidiomycota</taxon>
        <taxon>Agaricomycotina</taxon>
        <taxon>Agaricomycetes</taxon>
        <taxon>Agaricomycetidae</taxon>
        <taxon>Agaricales</taxon>
        <taxon>Pleurotineae</taxon>
        <taxon>Stephanosporaceae</taxon>
        <taxon>Cristinia</taxon>
    </lineage>
</organism>
<keyword evidence="2" id="KW-1185">Reference proteome</keyword>
<evidence type="ECO:0000313" key="1">
    <source>
        <dbReference type="EMBL" id="KAH8092169.1"/>
    </source>
</evidence>